<evidence type="ECO:0000256" key="11">
    <source>
        <dbReference type="ARBA" id="ARBA00022723"/>
    </source>
</evidence>
<evidence type="ECO:0000256" key="9">
    <source>
        <dbReference type="ARBA" id="ARBA00022705"/>
    </source>
</evidence>
<evidence type="ECO:0000256" key="1">
    <source>
        <dbReference type="ARBA" id="ARBA00000077"/>
    </source>
</evidence>
<protein>
    <recommendedName>
        <fullName evidence="6">Protein P</fullName>
        <ecNumber evidence="5">2.7.7.49</ecNumber>
        <ecNumber evidence="4">2.7.7.7</ecNumber>
        <ecNumber evidence="3">3.1.26.4</ecNumber>
    </recommendedName>
</protein>
<evidence type="ECO:0000256" key="6">
    <source>
        <dbReference type="ARBA" id="ARBA00021149"/>
    </source>
</evidence>
<reference evidence="21" key="1">
    <citation type="journal article" date="2018" name="Virus Evol.">
        <title>Hidden diversity and evolution of viruses in market fish.</title>
        <authorList>
            <person name="Geoghegan J.L."/>
            <person name="Di Giallonardo F."/>
            <person name="Cousins K."/>
            <person name="Shi M."/>
            <person name="Williamson J.E."/>
            <person name="Holmes E.C."/>
        </authorList>
    </citation>
    <scope>NUCLEOTIDE SEQUENCE</scope>
</reference>
<dbReference type="Pfam" id="PF00242">
    <property type="entry name" value="DNA_pol_viral_N"/>
    <property type="match status" value="1"/>
</dbReference>
<dbReference type="SUPFAM" id="SSF56672">
    <property type="entry name" value="DNA/RNA polymerases"/>
    <property type="match status" value="1"/>
</dbReference>
<accession>A0A3G4R7K7</accession>
<evidence type="ECO:0000256" key="12">
    <source>
        <dbReference type="ARBA" id="ARBA00022759"/>
    </source>
</evidence>
<proteinExistence type="evidence at transcript level"/>
<dbReference type="GO" id="GO:0006260">
    <property type="term" value="P:DNA replication"/>
    <property type="evidence" value="ECO:0007669"/>
    <property type="project" value="UniProtKB-KW"/>
</dbReference>
<keyword evidence="11" id="KW-0479">Metal-binding</keyword>
<dbReference type="GO" id="GO:0003677">
    <property type="term" value="F:DNA binding"/>
    <property type="evidence" value="ECO:0007669"/>
    <property type="project" value="UniProtKB-KW"/>
</dbReference>
<dbReference type="GO" id="GO:0003964">
    <property type="term" value="F:RNA-directed DNA polymerase activity"/>
    <property type="evidence" value="ECO:0007669"/>
    <property type="project" value="UniProtKB-KW"/>
</dbReference>
<evidence type="ECO:0000256" key="17">
    <source>
        <dbReference type="ARBA" id="ARBA00023125"/>
    </source>
</evidence>
<evidence type="ECO:0000256" key="19">
    <source>
        <dbReference type="SAM" id="MobiDB-lite"/>
    </source>
</evidence>
<feature type="compositionally biased region" description="Low complexity" evidence="19">
    <location>
        <begin position="209"/>
        <end position="224"/>
    </location>
</feature>
<dbReference type="InterPro" id="IPR000477">
    <property type="entry name" value="RT_dom"/>
</dbReference>
<evidence type="ECO:0000313" key="21">
    <source>
        <dbReference type="EMBL" id="AYU58611.1"/>
    </source>
</evidence>
<dbReference type="InterPro" id="IPR000201">
    <property type="entry name" value="DNApol_viral_N"/>
</dbReference>
<keyword evidence="10" id="KW-0540">Nuclease</keyword>
<feature type="compositionally biased region" description="Low complexity" evidence="19">
    <location>
        <begin position="285"/>
        <end position="299"/>
    </location>
</feature>
<organism evidence="21">
    <name type="scientific">Australasian snapper hepatitis B virus</name>
    <dbReference type="NCBI Taxonomy" id="2486219"/>
    <lineage>
        <taxon>Viruses</taxon>
        <taxon>Riboviria</taxon>
        <taxon>Pararnavirae</taxon>
        <taxon>Artverviricota</taxon>
        <taxon>Revtraviricetes</taxon>
        <taxon>Blubervirales</taxon>
        <taxon>Hepadnaviridae</taxon>
        <taxon>Orthohepadnavirus</taxon>
    </lineage>
</organism>
<evidence type="ECO:0000256" key="15">
    <source>
        <dbReference type="ARBA" id="ARBA00022918"/>
    </source>
</evidence>
<keyword evidence="9" id="KW-0235">DNA replication</keyword>
<evidence type="ECO:0000256" key="10">
    <source>
        <dbReference type="ARBA" id="ARBA00022722"/>
    </source>
</evidence>
<dbReference type="Gene3D" id="3.30.70.270">
    <property type="match status" value="1"/>
</dbReference>
<evidence type="ECO:0000256" key="2">
    <source>
        <dbReference type="ARBA" id="ARBA00007994"/>
    </source>
</evidence>
<evidence type="ECO:0000256" key="5">
    <source>
        <dbReference type="ARBA" id="ARBA00012493"/>
    </source>
</evidence>
<evidence type="ECO:0000256" key="14">
    <source>
        <dbReference type="ARBA" id="ARBA00022842"/>
    </source>
</evidence>
<dbReference type="EC" id="2.7.7.7" evidence="4"/>
<dbReference type="InterPro" id="IPR043128">
    <property type="entry name" value="Rev_trsase/Diguanyl_cyclase"/>
</dbReference>
<dbReference type="InterPro" id="IPR052055">
    <property type="entry name" value="Hepadnavirus_pol/RT"/>
</dbReference>
<evidence type="ECO:0000259" key="20">
    <source>
        <dbReference type="PROSITE" id="PS50878"/>
    </source>
</evidence>
<dbReference type="PROSITE" id="PS50878">
    <property type="entry name" value="RT_POL"/>
    <property type="match status" value="1"/>
</dbReference>
<keyword evidence="7" id="KW-0808">Transferase</keyword>
<dbReference type="PANTHER" id="PTHR33050:SF7">
    <property type="entry name" value="RIBONUCLEASE H"/>
    <property type="match status" value="1"/>
</dbReference>
<evidence type="ECO:0000256" key="16">
    <source>
        <dbReference type="ARBA" id="ARBA00022932"/>
    </source>
</evidence>
<dbReference type="GO" id="GO:0004523">
    <property type="term" value="F:RNA-DNA hybrid ribonuclease activity"/>
    <property type="evidence" value="ECO:0007669"/>
    <property type="project" value="UniProtKB-EC"/>
</dbReference>
<dbReference type="GO" id="GO:0046872">
    <property type="term" value="F:metal ion binding"/>
    <property type="evidence" value="ECO:0007669"/>
    <property type="project" value="UniProtKB-KW"/>
</dbReference>
<dbReference type="EC" id="3.1.26.4" evidence="3"/>
<sequence length="799" mass="89679">MLLQLKRLPGQPRLSASPQTVADGLLDLLPLGDGDLVNQNPNLNLREGENKLGPLHGLYSNVTTAKFNPDWIIPDHKKIRLSPSMPSFIPSRVWSYLLPARFWPKVTRWLPPSRGVKDYYPGFHHEHKLLVLNYLDKLFHTGVLYKRHSGHHWEIAPDIEPYPWEQLVPQPKKNGEQVITTASAVGPPGQTPKSTPRKRVVPYNSTSFSTNEESGESSASSLESINQSPPGNHTPPHVQGVSPPSPSSSRHRRTTYVPKRVQQGLKRQTTQPQTRQTFIQEGNKSPSSSNHETSPSNRSDAGNRHDSVHPSIRVERHSGLSNCITNGGTGPERQADTPSGNDSEHHQSHERTVGRHEVPRHGLGSQHLVRATGFIPDRITGGVFLVDKNSNDTTKCRLVVDFSQFSRSPNAKFPKYRVPNLSNLQATIPLHSVRISLDLSEAFYHIPIHPGSARHLLVSDALGTVYGFRKTPMGVGLSPFLLHLFTSALATWIRSYYPVHCIAYMDDFLLSAPQCIDLSAVCSNIICTFQGWGIHINFDKSTPAPVASLRFLGYELSATFIRPHAKALRTTDILLKNCTTGVAYDYKVIQRLVGHLCWIAPFTKLSYMCLRPLYNAITMKHDFVFGVAYLALLRSNFGNIWRKPLRPFRRFPSVYTDASDSMGAAVSASNKVLFQIQLPTELPIHVKELVSLLTARRLFANSTSCLATDSMFVCYQKFSTLPFLFALKATLELSRNQLAYVHTSVNPADAPSRGLPYRSFMQPVLPLPVPRHPPPWFLPRMRLRPLRRRHRTLIRFLTP</sequence>
<feature type="compositionally biased region" description="Basic and acidic residues" evidence="19">
    <location>
        <begin position="342"/>
        <end position="360"/>
    </location>
</feature>
<keyword evidence="14" id="KW-0460">Magnesium</keyword>
<dbReference type="Pfam" id="PF00336">
    <property type="entry name" value="DNA_pol_viral_C"/>
    <property type="match status" value="1"/>
</dbReference>
<dbReference type="InterPro" id="IPR043502">
    <property type="entry name" value="DNA/RNA_pol_sf"/>
</dbReference>
<dbReference type="Pfam" id="PF00078">
    <property type="entry name" value="RVT_1"/>
    <property type="match status" value="1"/>
</dbReference>
<evidence type="ECO:0000256" key="13">
    <source>
        <dbReference type="ARBA" id="ARBA00022801"/>
    </source>
</evidence>
<evidence type="ECO:0000256" key="8">
    <source>
        <dbReference type="ARBA" id="ARBA00022695"/>
    </source>
</evidence>
<dbReference type="EMBL" id="MH716821">
    <property type="protein sequence ID" value="AYU58611.1"/>
    <property type="molecule type" value="mRNA"/>
</dbReference>
<evidence type="ECO:0000256" key="18">
    <source>
        <dbReference type="ARBA" id="ARBA00023268"/>
    </source>
</evidence>
<keyword evidence="17" id="KW-0238">DNA-binding</keyword>
<feature type="domain" description="Reverse transcriptase" evidence="20">
    <location>
        <begin position="367"/>
        <end position="556"/>
    </location>
</feature>
<keyword evidence="8" id="KW-0548">Nucleotidyltransferase</keyword>
<comment type="similarity">
    <text evidence="2">Belongs to the hepadnaviridae P protein family.</text>
</comment>
<evidence type="ECO:0000256" key="3">
    <source>
        <dbReference type="ARBA" id="ARBA00012180"/>
    </source>
</evidence>
<dbReference type="PANTHER" id="PTHR33050">
    <property type="entry name" value="REVERSE TRANSCRIPTASE DOMAIN-CONTAINING PROTEIN"/>
    <property type="match status" value="1"/>
</dbReference>
<feature type="compositionally biased region" description="Basic and acidic residues" evidence="19">
    <location>
        <begin position="301"/>
        <end position="318"/>
    </location>
</feature>
<comment type="catalytic activity">
    <reaction evidence="1">
        <text>Endonucleolytic cleavage to 5'-phosphomonoester.</text>
        <dbReference type="EC" id="3.1.26.4"/>
    </reaction>
</comment>
<evidence type="ECO:0000256" key="7">
    <source>
        <dbReference type="ARBA" id="ARBA00022679"/>
    </source>
</evidence>
<dbReference type="EC" id="2.7.7.49" evidence="5"/>
<dbReference type="GO" id="GO:0003887">
    <property type="term" value="F:DNA-directed DNA polymerase activity"/>
    <property type="evidence" value="ECO:0007669"/>
    <property type="project" value="UniProtKB-KW"/>
</dbReference>
<keyword evidence="12" id="KW-0255">Endonuclease</keyword>
<dbReference type="InterPro" id="IPR001462">
    <property type="entry name" value="DNApol_viral_C"/>
</dbReference>
<keyword evidence="16" id="KW-0239">DNA-directed DNA polymerase</keyword>
<keyword evidence="15" id="KW-0695">RNA-directed DNA polymerase</keyword>
<feature type="compositionally biased region" description="Low complexity" evidence="19">
    <location>
        <begin position="267"/>
        <end position="277"/>
    </location>
</feature>
<feature type="region of interest" description="Disordered" evidence="19">
    <location>
        <begin position="182"/>
        <end position="360"/>
    </location>
</feature>
<keyword evidence="18" id="KW-0511">Multifunctional enzyme</keyword>
<evidence type="ECO:0000256" key="4">
    <source>
        <dbReference type="ARBA" id="ARBA00012417"/>
    </source>
</evidence>
<keyword evidence="13" id="KW-0378">Hydrolase</keyword>
<name>A0A3G4R7K7_9HEPA</name>